<evidence type="ECO:0000256" key="1">
    <source>
        <dbReference type="SAM" id="MobiDB-lite"/>
    </source>
</evidence>
<dbReference type="EMBL" id="SJPN01000001">
    <property type="protein sequence ID" value="TWU07550.1"/>
    <property type="molecule type" value="Genomic_DNA"/>
</dbReference>
<evidence type="ECO:0000313" key="3">
    <source>
        <dbReference type="Proteomes" id="UP000320176"/>
    </source>
</evidence>
<keyword evidence="3" id="KW-1185">Reference proteome</keyword>
<comment type="caution">
    <text evidence="2">The sequence shown here is derived from an EMBL/GenBank/DDBJ whole genome shotgun (WGS) entry which is preliminary data.</text>
</comment>
<proteinExistence type="predicted"/>
<dbReference type="AlphaFoldDB" id="A0A5C6B6I0"/>
<feature type="region of interest" description="Disordered" evidence="1">
    <location>
        <begin position="202"/>
        <end position="277"/>
    </location>
</feature>
<dbReference type="Proteomes" id="UP000320176">
    <property type="component" value="Unassembled WGS sequence"/>
</dbReference>
<protein>
    <submittedName>
        <fullName evidence="2">Uncharacterized protein</fullName>
    </submittedName>
</protein>
<name>A0A5C6B6I0_9BACT</name>
<accession>A0A5C6B6I0</accession>
<sequence>MVFAHKTSLVTAGWSIQAVATIYSNGVLSVRINLQSIILTTLLGMPILSGCASLQDYSYEQKQRMRASAQFRECGKANCSNYPHDYKRGWKDGFYAVATGDSSCPPAIAPACYWDPDQILDDCDNRRHAYYSGWQDGASRASQFPDTHYLRIYETCECPFPRCEESCLGGTCGCVPGGLMMDEGFVETEMPIVDMPVDMQMESMPMPPAPVVEKSPVDKPAKTSAAKAKVDAEDSAPMPAPKVNKKKPTEDLPVPKAEKDTLPKPSNDESAAQYNFGDDGGIVIDFTGEGEAGSPSDARSGVVTGTVADFDFTFGDEDLGGFGLIETEED</sequence>
<evidence type="ECO:0000313" key="2">
    <source>
        <dbReference type="EMBL" id="TWU07550.1"/>
    </source>
</evidence>
<feature type="region of interest" description="Disordered" evidence="1">
    <location>
        <begin position="282"/>
        <end position="301"/>
    </location>
</feature>
<organism evidence="2 3">
    <name type="scientific">Stieleria varia</name>
    <dbReference type="NCBI Taxonomy" id="2528005"/>
    <lineage>
        <taxon>Bacteria</taxon>
        <taxon>Pseudomonadati</taxon>
        <taxon>Planctomycetota</taxon>
        <taxon>Planctomycetia</taxon>
        <taxon>Pirellulales</taxon>
        <taxon>Pirellulaceae</taxon>
        <taxon>Stieleria</taxon>
    </lineage>
</organism>
<reference evidence="2 3" key="1">
    <citation type="submission" date="2019-02" db="EMBL/GenBank/DDBJ databases">
        <title>Deep-cultivation of Planctomycetes and their phenomic and genomic characterization uncovers novel biology.</title>
        <authorList>
            <person name="Wiegand S."/>
            <person name="Jogler M."/>
            <person name="Boedeker C."/>
            <person name="Pinto D."/>
            <person name="Vollmers J."/>
            <person name="Rivas-Marin E."/>
            <person name="Kohn T."/>
            <person name="Peeters S.H."/>
            <person name="Heuer A."/>
            <person name="Rast P."/>
            <person name="Oberbeckmann S."/>
            <person name="Bunk B."/>
            <person name="Jeske O."/>
            <person name="Meyerdierks A."/>
            <person name="Storesund J.E."/>
            <person name="Kallscheuer N."/>
            <person name="Luecker S."/>
            <person name="Lage O.M."/>
            <person name="Pohl T."/>
            <person name="Merkel B.J."/>
            <person name="Hornburger P."/>
            <person name="Mueller R.-W."/>
            <person name="Bruemmer F."/>
            <person name="Labrenz M."/>
            <person name="Spormann A.M."/>
            <person name="Op Den Camp H."/>
            <person name="Overmann J."/>
            <person name="Amann R."/>
            <person name="Jetten M.S.M."/>
            <person name="Mascher T."/>
            <person name="Medema M.H."/>
            <person name="Devos D.P."/>
            <person name="Kaster A.-K."/>
            <person name="Ovreas L."/>
            <person name="Rohde M."/>
            <person name="Galperin M.Y."/>
            <person name="Jogler C."/>
        </authorList>
    </citation>
    <scope>NUCLEOTIDE SEQUENCE [LARGE SCALE GENOMIC DNA]</scope>
    <source>
        <strain evidence="2 3">Pla52n</strain>
    </source>
</reference>
<gene>
    <name evidence="2" type="ORF">Pla52n_01230</name>
</gene>